<evidence type="ECO:0000313" key="1">
    <source>
        <dbReference type="EMBL" id="ETO20707.1"/>
    </source>
</evidence>
<reference evidence="1 2" key="1">
    <citation type="journal article" date="2013" name="Curr. Biol.">
        <title>The Genome of the Foraminiferan Reticulomyxa filosa.</title>
        <authorList>
            <person name="Glockner G."/>
            <person name="Hulsmann N."/>
            <person name="Schleicher M."/>
            <person name="Noegel A.A."/>
            <person name="Eichinger L."/>
            <person name="Gallinger C."/>
            <person name="Pawlowski J."/>
            <person name="Sierra R."/>
            <person name="Euteneuer U."/>
            <person name="Pillet L."/>
            <person name="Moustafa A."/>
            <person name="Platzer M."/>
            <person name="Groth M."/>
            <person name="Szafranski K."/>
            <person name="Schliwa M."/>
        </authorList>
    </citation>
    <scope>NUCLEOTIDE SEQUENCE [LARGE SCALE GENOMIC DNA]</scope>
</reference>
<dbReference type="Proteomes" id="UP000023152">
    <property type="component" value="Unassembled WGS sequence"/>
</dbReference>
<evidence type="ECO:0000313" key="2">
    <source>
        <dbReference type="Proteomes" id="UP000023152"/>
    </source>
</evidence>
<sequence length="148" mass="17434">MTEYLRIIQQGHLTSMYPWQFQNGNAVNDGAFIRFDSTSNCFMSLHKYSLKQQRQMFLDHVRAQLHVHCVDKAHKALEALWLSCLPGQAGVFFNFDCIQTFLWKWMRCDPHFCLHLHVLQAASSLYATFIHLYIKDVQTVNYLDKTFL</sequence>
<organism evidence="1 2">
    <name type="scientific">Reticulomyxa filosa</name>
    <dbReference type="NCBI Taxonomy" id="46433"/>
    <lineage>
        <taxon>Eukaryota</taxon>
        <taxon>Sar</taxon>
        <taxon>Rhizaria</taxon>
        <taxon>Retaria</taxon>
        <taxon>Foraminifera</taxon>
        <taxon>Monothalamids</taxon>
        <taxon>Reticulomyxidae</taxon>
        <taxon>Reticulomyxa</taxon>
    </lineage>
</organism>
<proteinExistence type="predicted"/>
<name>X6N5W3_RETFI</name>
<dbReference type="AlphaFoldDB" id="X6N5W3"/>
<protein>
    <submittedName>
        <fullName evidence="1">Uncharacterized protein</fullName>
    </submittedName>
</protein>
<accession>X6N5W3</accession>
<gene>
    <name evidence="1" type="ORF">RFI_16508</name>
</gene>
<comment type="caution">
    <text evidence="1">The sequence shown here is derived from an EMBL/GenBank/DDBJ whole genome shotgun (WGS) entry which is preliminary data.</text>
</comment>
<keyword evidence="2" id="KW-1185">Reference proteome</keyword>
<dbReference type="EMBL" id="ASPP01012332">
    <property type="protein sequence ID" value="ETO20707.1"/>
    <property type="molecule type" value="Genomic_DNA"/>
</dbReference>